<dbReference type="InterPro" id="IPR003423">
    <property type="entry name" value="OMP_efflux"/>
</dbReference>
<keyword evidence="14" id="KW-1185">Reference proteome</keyword>
<comment type="subcellular location">
    <subcellularLocation>
        <location evidence="1">Cell outer membrane</location>
    </subcellularLocation>
</comment>
<dbReference type="InterPro" id="IPR051906">
    <property type="entry name" value="TolC-like"/>
</dbReference>
<evidence type="ECO:0000256" key="6">
    <source>
        <dbReference type="ARBA" id="ARBA00023136"/>
    </source>
</evidence>
<evidence type="ECO:0000313" key="9">
    <source>
        <dbReference type="EMBL" id="CDQ11830.1"/>
    </source>
</evidence>
<evidence type="ECO:0000256" key="4">
    <source>
        <dbReference type="ARBA" id="ARBA00022452"/>
    </source>
</evidence>
<dbReference type="AlphaFoldDB" id="A0A060UTT9"/>
<dbReference type="SUPFAM" id="SSF56954">
    <property type="entry name" value="Outer membrane efflux proteins (OEP)"/>
    <property type="match status" value="1"/>
</dbReference>
<dbReference type="NCBIfam" id="TIGR01844">
    <property type="entry name" value="type_I_sec_TolC"/>
    <property type="match status" value="1"/>
</dbReference>
<reference evidence="12 14" key="4">
    <citation type="submission" date="2017-03" db="EMBL/GenBank/DDBJ databases">
        <authorList>
            <person name="Regsiter A."/>
            <person name="William W."/>
        </authorList>
    </citation>
    <scope>NUCLEOTIDE SEQUENCE [LARGE SCALE GENOMIC DNA]</scope>
    <source>
        <strain evidence="12">PRJEB5721</strain>
    </source>
</reference>
<dbReference type="GO" id="GO:0009279">
    <property type="term" value="C:cell outer membrane"/>
    <property type="evidence" value="ECO:0007669"/>
    <property type="project" value="UniProtKB-SubCell"/>
</dbReference>
<keyword evidence="3" id="KW-0813">Transport</keyword>
<proteinExistence type="inferred from homology"/>
<dbReference type="EMBL" id="CP059488">
    <property type="protein sequence ID" value="QQD73573.1"/>
    <property type="molecule type" value="Genomic_DNA"/>
</dbReference>
<dbReference type="GO" id="GO:1990281">
    <property type="term" value="C:efflux pump complex"/>
    <property type="evidence" value="ECO:0007669"/>
    <property type="project" value="TreeGrafter"/>
</dbReference>
<dbReference type="EMBL" id="MASQ01000074">
    <property type="protein sequence ID" value="OCB03230.1"/>
    <property type="molecule type" value="Genomic_DNA"/>
</dbReference>
<dbReference type="InterPro" id="IPR010130">
    <property type="entry name" value="T1SS_OMP_TolC"/>
</dbReference>
<evidence type="ECO:0000313" key="15">
    <source>
        <dbReference type="Proteomes" id="UP000595420"/>
    </source>
</evidence>
<dbReference type="Proteomes" id="UP000193925">
    <property type="component" value="Chromosome AFERRI"/>
</dbReference>
<evidence type="ECO:0000256" key="7">
    <source>
        <dbReference type="ARBA" id="ARBA00023237"/>
    </source>
</evidence>
<feature type="signal peptide" evidence="8">
    <location>
        <begin position="1"/>
        <end position="26"/>
    </location>
</feature>
<dbReference type="Proteomes" id="UP000093129">
    <property type="component" value="Unassembled WGS sequence"/>
</dbReference>
<evidence type="ECO:0000313" key="11">
    <source>
        <dbReference type="EMBL" id="QQD73573.1"/>
    </source>
</evidence>
<dbReference type="GO" id="GO:0015288">
    <property type="term" value="F:porin activity"/>
    <property type="evidence" value="ECO:0007669"/>
    <property type="project" value="TreeGrafter"/>
</dbReference>
<evidence type="ECO:0000313" key="12">
    <source>
        <dbReference type="EMBL" id="SMH65386.1"/>
    </source>
</evidence>
<accession>A0A060UTT9</accession>
<dbReference type="EMBL" id="LT841305">
    <property type="protein sequence ID" value="SMH65386.1"/>
    <property type="molecule type" value="Genomic_DNA"/>
</dbReference>
<reference evidence="10 13" key="3">
    <citation type="submission" date="2016-07" db="EMBL/GenBank/DDBJ databases">
        <title>Draft genome of a psychrotolerant acidophile Acidithiobacillus ferrivorans strain YL15.</title>
        <authorList>
            <person name="Peng T."/>
            <person name="Ma L."/>
            <person name="Nan M."/>
            <person name="An N."/>
            <person name="Wang M."/>
            <person name="Qiu G."/>
            <person name="Zeng W."/>
        </authorList>
    </citation>
    <scope>NUCLEOTIDE SEQUENCE [LARGE SCALE GENOMIC DNA]</scope>
    <source>
        <strain evidence="10 13">YL15</strain>
    </source>
</reference>
<dbReference type="Pfam" id="PF02321">
    <property type="entry name" value="OEP"/>
    <property type="match status" value="2"/>
</dbReference>
<reference evidence="11 15" key="5">
    <citation type="submission" date="2020-07" db="EMBL/GenBank/DDBJ databases">
        <title>Complete genome sequence analysis of Acidithiobacillus ferrivorans XJFY6S-08 reveals extreme environmental adaptation to alpine acid mine drainage.</title>
        <authorList>
            <person name="Yan L."/>
            <person name="Ni Y."/>
        </authorList>
    </citation>
    <scope>NUCLEOTIDE SEQUENCE [LARGE SCALE GENOMIC DNA]</scope>
    <source>
        <strain evidence="11 15">XJFY6S-08</strain>
    </source>
</reference>
<reference evidence="9" key="1">
    <citation type="submission" date="2014-03" db="EMBL/GenBank/DDBJ databases">
        <authorList>
            <person name="Genoscope - CEA"/>
        </authorList>
    </citation>
    <scope>NUCLEOTIDE SEQUENCE [LARGE SCALE GENOMIC DNA]</scope>
    <source>
        <strain evidence="9">CF27</strain>
    </source>
</reference>
<organism evidence="9">
    <name type="scientific">Acidithiobacillus ferrivorans</name>
    <dbReference type="NCBI Taxonomy" id="160808"/>
    <lineage>
        <taxon>Bacteria</taxon>
        <taxon>Pseudomonadati</taxon>
        <taxon>Pseudomonadota</taxon>
        <taxon>Acidithiobacillia</taxon>
        <taxon>Acidithiobacillales</taxon>
        <taxon>Acidithiobacillaceae</taxon>
        <taxon>Acidithiobacillus</taxon>
    </lineage>
</organism>
<evidence type="ECO:0000313" key="10">
    <source>
        <dbReference type="EMBL" id="OCB03230.1"/>
    </source>
</evidence>
<feature type="chain" id="PRO_5010401877" evidence="8">
    <location>
        <begin position="27"/>
        <end position="445"/>
    </location>
</feature>
<dbReference type="Proteomes" id="UP000595420">
    <property type="component" value="Chromosome"/>
</dbReference>
<keyword evidence="5" id="KW-0812">Transmembrane</keyword>
<dbReference type="Gene3D" id="1.20.1600.10">
    <property type="entry name" value="Outer membrane efflux proteins (OEP)"/>
    <property type="match status" value="1"/>
</dbReference>
<dbReference type="PANTHER" id="PTHR30026">
    <property type="entry name" value="OUTER MEMBRANE PROTEIN TOLC"/>
    <property type="match status" value="1"/>
</dbReference>
<dbReference type="GO" id="GO:0015562">
    <property type="term" value="F:efflux transmembrane transporter activity"/>
    <property type="evidence" value="ECO:0007669"/>
    <property type="project" value="InterPro"/>
</dbReference>
<gene>
    <name evidence="12" type="ORF">AFERRI_20168</name>
    <name evidence="9" type="ORF">AFERRI_600056</name>
    <name evidence="10" type="ORF">BBC27_08830</name>
    <name evidence="11" type="ORF">H2515_04685</name>
</gene>
<evidence type="ECO:0000313" key="14">
    <source>
        <dbReference type="Proteomes" id="UP000193925"/>
    </source>
</evidence>
<dbReference type="EMBL" id="CCCS020000057">
    <property type="protein sequence ID" value="CDQ11830.1"/>
    <property type="molecule type" value="Genomic_DNA"/>
</dbReference>
<keyword evidence="6" id="KW-0472">Membrane</keyword>
<comment type="similarity">
    <text evidence="2">Belongs to the outer membrane factor (OMF) (TC 1.B.17) family.</text>
</comment>
<protein>
    <submittedName>
        <fullName evidence="10">Channel protein TolC</fullName>
    </submittedName>
    <submittedName>
        <fullName evidence="11">TolC family outer membrane protein</fullName>
    </submittedName>
    <submittedName>
        <fullName evidence="9">Type I secretion outer membrane protein, TolC family</fullName>
    </submittedName>
</protein>
<keyword evidence="8" id="KW-0732">Signal</keyword>
<evidence type="ECO:0000313" key="13">
    <source>
        <dbReference type="Proteomes" id="UP000093129"/>
    </source>
</evidence>
<evidence type="ECO:0000256" key="8">
    <source>
        <dbReference type="SAM" id="SignalP"/>
    </source>
</evidence>
<evidence type="ECO:0000256" key="5">
    <source>
        <dbReference type="ARBA" id="ARBA00022692"/>
    </source>
</evidence>
<sequence>MRVDRLPPRLPLLMATLILGTPPAWAENLIDVYQQAYQTDPILAQARAGLSAQMQDKPLARSALLPHVGAGAGVGFNTADITGFGAEPINRAYLSDNYSVNITQSVFDGQAWTALKQADTKIQASAAALTYTEQQLALQVAQAYFGVLEAQAQKHVAEKQKSLLESIYKQTNATLKIGTGDVIAVREAQARVDAAAADLIKARNGVAIAQRRLQQLTHHPIGVLDNLGHYEALGPQPDDMNSWVQSAVKDQPLMRQAEAQLHTAQDQVEYNRRARWPVVNLQGIAQHSLGSPFPGMAMNQAGVSLNLSVPFYQGGHTSASVQQAQAQTIASVDHVANVRDEVTLNTQTAFLNLKDSVAQLRAAKETAASAKVSLEGTRKGYEVGTRSIIDLLQTATDYIRAEQNYNVAFYSQIIARIQLKAASGQIDMADLEAINALLNQSTSRP</sequence>
<name>A0A060UTT9_9PROT</name>
<dbReference type="RefSeq" id="WP_035195095.1">
    <property type="nucleotide sequence ID" value="NZ_CCCS020000057.1"/>
</dbReference>
<keyword evidence="4" id="KW-1134">Transmembrane beta strand</keyword>
<dbReference type="PANTHER" id="PTHR30026:SF20">
    <property type="entry name" value="OUTER MEMBRANE PROTEIN TOLC"/>
    <property type="match status" value="1"/>
</dbReference>
<evidence type="ECO:0000256" key="2">
    <source>
        <dbReference type="ARBA" id="ARBA00007613"/>
    </source>
</evidence>
<evidence type="ECO:0000256" key="3">
    <source>
        <dbReference type="ARBA" id="ARBA00022448"/>
    </source>
</evidence>
<evidence type="ECO:0000256" key="1">
    <source>
        <dbReference type="ARBA" id="ARBA00004442"/>
    </source>
</evidence>
<keyword evidence="7" id="KW-0998">Cell outer membrane</keyword>
<reference evidence="9" key="2">
    <citation type="submission" date="2014-07" db="EMBL/GenBank/DDBJ databases">
        <title>Initial genome analysis of the psychrotolerant acidophile Acidithiobacillus ferrivorans CF27: insights into iron and sulfur oxidation pathways and into biofilm formation.</title>
        <authorList>
            <person name="Talla E."/>
            <person name="Hedrich S."/>
            <person name="Mangenot S."/>
            <person name="Ji B."/>
            <person name="Johnson D.B."/>
            <person name="Barbe V."/>
            <person name="Bonnefoy V."/>
        </authorList>
    </citation>
    <scope>NUCLEOTIDE SEQUENCE [LARGE SCALE GENOMIC DNA]</scope>
    <source>
        <strain evidence="9">CF27</strain>
    </source>
</reference>